<dbReference type="InterPro" id="IPR034910">
    <property type="entry name" value="LARP7_RRM2"/>
</dbReference>
<feature type="domain" description="XRRM" evidence="4">
    <location>
        <begin position="46"/>
        <end position="137"/>
    </location>
</feature>
<feature type="region of interest" description="Disordered" evidence="3">
    <location>
        <begin position="1"/>
        <end position="41"/>
    </location>
</feature>
<organism>
    <name type="scientific">Branchiostoma floridae</name>
    <name type="common">Florida lancelet</name>
    <name type="synonym">Amphioxus</name>
    <dbReference type="NCBI Taxonomy" id="7739"/>
    <lineage>
        <taxon>Eukaryota</taxon>
        <taxon>Metazoa</taxon>
        <taxon>Chordata</taxon>
        <taxon>Cephalochordata</taxon>
        <taxon>Leptocardii</taxon>
        <taxon>Amphioxiformes</taxon>
        <taxon>Branchiostomatidae</taxon>
        <taxon>Branchiostoma</taxon>
    </lineage>
</organism>
<dbReference type="InterPro" id="IPR012677">
    <property type="entry name" value="Nucleotide-bd_a/b_plait_sf"/>
</dbReference>
<gene>
    <name evidence="5" type="ORF">BRAFLDRAFT_130684</name>
</gene>
<dbReference type="Pfam" id="PF08777">
    <property type="entry name" value="RRM_3"/>
    <property type="match status" value="1"/>
</dbReference>
<feature type="compositionally biased region" description="Basic and acidic residues" evidence="3">
    <location>
        <begin position="31"/>
        <end position="41"/>
    </location>
</feature>
<name>C3XQA2_BRAFL</name>
<accession>C3XQA2</accession>
<keyword evidence="1 2" id="KW-0694">RNA-binding</keyword>
<evidence type="ECO:0000256" key="2">
    <source>
        <dbReference type="PROSITE-ProRule" id="PRU01288"/>
    </source>
</evidence>
<dbReference type="STRING" id="7739.C3XQA2"/>
<evidence type="ECO:0000259" key="4">
    <source>
        <dbReference type="PROSITE" id="PS51939"/>
    </source>
</evidence>
<dbReference type="GO" id="GO:1990904">
    <property type="term" value="C:ribonucleoprotein complex"/>
    <property type="evidence" value="ECO:0007669"/>
    <property type="project" value="UniProtKB-UniRule"/>
</dbReference>
<proteinExistence type="predicted"/>
<sequence>MQKANMSNLKKSLVTLSSSHQNGKTAGEAKQPAEAEKTKVERKAPEFVEGVVVKVTPAEPLESRQKLRDQLLPCGDIAYLDIQEGMTEGYVRFKTSIGAQKATEKYGEIVTLKGDEEKEYWDKVTADWEKKFQSPTQ</sequence>
<dbReference type="InParanoid" id="C3XQA2"/>
<evidence type="ECO:0000313" key="5">
    <source>
        <dbReference type="EMBL" id="EEN69715.1"/>
    </source>
</evidence>
<dbReference type="SUPFAM" id="SSF54928">
    <property type="entry name" value="RNA-binding domain, RBD"/>
    <property type="match status" value="1"/>
</dbReference>
<dbReference type="InterPro" id="IPR014886">
    <property type="entry name" value="La_xRRM"/>
</dbReference>
<feature type="non-terminal residue" evidence="5">
    <location>
        <position position="137"/>
    </location>
</feature>
<dbReference type="PROSITE" id="PS51939">
    <property type="entry name" value="XRRM"/>
    <property type="match status" value="1"/>
</dbReference>
<feature type="compositionally biased region" description="Polar residues" evidence="3">
    <location>
        <begin position="1"/>
        <end position="24"/>
    </location>
</feature>
<dbReference type="InterPro" id="IPR035979">
    <property type="entry name" value="RBD_domain_sf"/>
</dbReference>
<dbReference type="CDD" id="cd12542">
    <property type="entry name" value="RRM2_LARP7"/>
    <property type="match status" value="1"/>
</dbReference>
<reference evidence="5" key="1">
    <citation type="journal article" date="2008" name="Nature">
        <title>The amphioxus genome and the evolution of the chordate karyotype.</title>
        <authorList>
            <consortium name="US DOE Joint Genome Institute (JGI-PGF)"/>
            <person name="Putnam N.H."/>
            <person name="Butts T."/>
            <person name="Ferrier D.E.K."/>
            <person name="Furlong R.F."/>
            <person name="Hellsten U."/>
            <person name="Kawashima T."/>
            <person name="Robinson-Rechavi M."/>
            <person name="Shoguchi E."/>
            <person name="Terry A."/>
            <person name="Yu J.-K."/>
            <person name="Benito-Gutierrez E.L."/>
            <person name="Dubchak I."/>
            <person name="Garcia-Fernandez J."/>
            <person name="Gibson-Brown J.J."/>
            <person name="Grigoriev I.V."/>
            <person name="Horton A.C."/>
            <person name="de Jong P.J."/>
            <person name="Jurka J."/>
            <person name="Kapitonov V.V."/>
            <person name="Kohara Y."/>
            <person name="Kuroki Y."/>
            <person name="Lindquist E."/>
            <person name="Lucas S."/>
            <person name="Osoegawa K."/>
            <person name="Pennacchio L.A."/>
            <person name="Salamov A.A."/>
            <person name="Satou Y."/>
            <person name="Sauka-Spengler T."/>
            <person name="Schmutz J."/>
            <person name="Shin-I T."/>
            <person name="Toyoda A."/>
            <person name="Bronner-Fraser M."/>
            <person name="Fujiyama A."/>
            <person name="Holland L.Z."/>
            <person name="Holland P.W.H."/>
            <person name="Satoh N."/>
            <person name="Rokhsar D.S."/>
        </authorList>
    </citation>
    <scope>NUCLEOTIDE SEQUENCE [LARGE SCALE GENOMIC DNA]</scope>
    <source>
        <strain evidence="5">S238N-H82</strain>
        <tissue evidence="5">Testes</tissue>
    </source>
</reference>
<dbReference type="GO" id="GO:0003723">
    <property type="term" value="F:RNA binding"/>
    <property type="evidence" value="ECO:0007669"/>
    <property type="project" value="UniProtKB-KW"/>
</dbReference>
<dbReference type="Gene3D" id="3.30.70.330">
    <property type="match status" value="1"/>
</dbReference>
<protein>
    <recommendedName>
        <fullName evidence="4">XRRM domain-containing protein</fullName>
    </recommendedName>
</protein>
<dbReference type="AlphaFoldDB" id="C3XQA2"/>
<evidence type="ECO:0000256" key="1">
    <source>
        <dbReference type="ARBA" id="ARBA00022884"/>
    </source>
</evidence>
<dbReference type="EMBL" id="GG666452">
    <property type="protein sequence ID" value="EEN69715.1"/>
    <property type="molecule type" value="Genomic_DNA"/>
</dbReference>
<evidence type="ECO:0000256" key="3">
    <source>
        <dbReference type="SAM" id="MobiDB-lite"/>
    </source>
</evidence>